<comment type="caution">
    <text evidence="3">The sequence shown here is derived from an EMBL/GenBank/DDBJ whole genome shotgun (WGS) entry which is preliminary data.</text>
</comment>
<gene>
    <name evidence="3" type="ORF">G5575_15420</name>
</gene>
<dbReference type="SUPFAM" id="SSF55347">
    <property type="entry name" value="Glyceraldehyde-3-phosphate dehydrogenase-like, C-terminal domain"/>
    <property type="match status" value="1"/>
</dbReference>
<dbReference type="EMBL" id="JAALFG010000003">
    <property type="protein sequence ID" value="NGP18860.1"/>
    <property type="molecule type" value="Genomic_DNA"/>
</dbReference>
<evidence type="ECO:0000313" key="3">
    <source>
        <dbReference type="EMBL" id="NGP18860.1"/>
    </source>
</evidence>
<protein>
    <submittedName>
        <fullName evidence="3">Gfo/Idh/MocA family oxidoreductase</fullName>
    </submittedName>
</protein>
<dbReference type="AlphaFoldDB" id="A0A6M1SP06"/>
<dbReference type="InterPro" id="IPR051450">
    <property type="entry name" value="Gfo/Idh/MocA_Oxidoreductases"/>
</dbReference>
<evidence type="ECO:0000259" key="2">
    <source>
        <dbReference type="Pfam" id="PF22725"/>
    </source>
</evidence>
<sequence>MKQVEIGVIGAGWWACAAHIPTLVAHEAVKSVAVVRPDQEGLDKVLSHFKLEHGYLDAKQMLAERPLAGAVIASPHVLHAEHALLAINAGLHVMVEKPFGTSIAEARSIADAAKAKGVSVMMPYGWNYRPMTEAAHRLIRDGYIGEVRHVVAQMASALADLFAGEGLVEAKGALFEPPASTWADPKRAGGYGWGQLTHGLGALFRLIDLDPVEVYAKMGNSDAGVDYYDAAVVSFANGATMSLSGSGTIPKVRGGYQIDIRIFGTEGMLVYDIERARVEAYRHDGKSHIEQLPTDAGDYDSASPAALFASLCAGESIINPANATVGRRATEVLDGMYRSARSGRPEEIAP</sequence>
<accession>A0A6M1SP06</accession>
<reference evidence="3 4" key="2">
    <citation type="submission" date="2020-03" db="EMBL/GenBank/DDBJ databases">
        <title>Devosia chinhatensis sp. nov., isolated from a hexachlorocyclohexane (HCH) dump site in India.</title>
        <authorList>
            <person name="Kumar M."/>
            <person name="Lal R."/>
        </authorList>
    </citation>
    <scope>NUCLEOTIDE SEQUENCE [LARGE SCALE GENOMIC DNA]</scope>
    <source>
        <strain evidence="3 4">H239</strain>
    </source>
</reference>
<name>A0A6M1SP06_9HYPH</name>
<dbReference type="InterPro" id="IPR055170">
    <property type="entry name" value="GFO_IDH_MocA-like_dom"/>
</dbReference>
<proteinExistence type="predicted"/>
<dbReference type="Pfam" id="PF01408">
    <property type="entry name" value="GFO_IDH_MocA"/>
    <property type="match status" value="1"/>
</dbReference>
<feature type="domain" description="Gfo/Idh/MocA-like oxidoreductase N-terminal" evidence="1">
    <location>
        <begin position="5"/>
        <end position="122"/>
    </location>
</feature>
<dbReference type="InterPro" id="IPR036291">
    <property type="entry name" value="NAD(P)-bd_dom_sf"/>
</dbReference>
<dbReference type="InterPro" id="IPR000683">
    <property type="entry name" value="Gfo/Idh/MocA-like_OxRdtase_N"/>
</dbReference>
<dbReference type="RefSeq" id="WP_164535103.1">
    <property type="nucleotide sequence ID" value="NZ_JAALFG010000003.1"/>
</dbReference>
<dbReference type="PANTHER" id="PTHR43377">
    <property type="entry name" value="BILIVERDIN REDUCTASE A"/>
    <property type="match status" value="1"/>
</dbReference>
<dbReference type="GO" id="GO:0000166">
    <property type="term" value="F:nucleotide binding"/>
    <property type="evidence" value="ECO:0007669"/>
    <property type="project" value="InterPro"/>
</dbReference>
<evidence type="ECO:0000313" key="4">
    <source>
        <dbReference type="Proteomes" id="UP000474802"/>
    </source>
</evidence>
<dbReference type="SUPFAM" id="SSF51735">
    <property type="entry name" value="NAD(P)-binding Rossmann-fold domains"/>
    <property type="match status" value="1"/>
</dbReference>
<dbReference type="PANTHER" id="PTHR43377:SF1">
    <property type="entry name" value="BILIVERDIN REDUCTASE A"/>
    <property type="match status" value="1"/>
</dbReference>
<keyword evidence="4" id="KW-1185">Reference proteome</keyword>
<reference evidence="3 4" key="1">
    <citation type="submission" date="2020-02" db="EMBL/GenBank/DDBJ databases">
        <authorList>
            <person name="Khan S.A."/>
            <person name="Jeon C.O."/>
            <person name="Chun B.H."/>
        </authorList>
    </citation>
    <scope>NUCLEOTIDE SEQUENCE [LARGE SCALE GENOMIC DNA]</scope>
    <source>
        <strain evidence="3 4">H239</strain>
    </source>
</reference>
<feature type="domain" description="GFO/IDH/MocA-like oxidoreductase" evidence="2">
    <location>
        <begin position="134"/>
        <end position="269"/>
    </location>
</feature>
<evidence type="ECO:0000259" key="1">
    <source>
        <dbReference type="Pfam" id="PF01408"/>
    </source>
</evidence>
<dbReference type="Pfam" id="PF22725">
    <property type="entry name" value="GFO_IDH_MocA_C3"/>
    <property type="match status" value="1"/>
</dbReference>
<dbReference type="Proteomes" id="UP000474802">
    <property type="component" value="Unassembled WGS sequence"/>
</dbReference>
<dbReference type="Gene3D" id="3.30.360.10">
    <property type="entry name" value="Dihydrodipicolinate Reductase, domain 2"/>
    <property type="match status" value="1"/>
</dbReference>
<dbReference type="Gene3D" id="3.40.50.720">
    <property type="entry name" value="NAD(P)-binding Rossmann-like Domain"/>
    <property type="match status" value="1"/>
</dbReference>
<organism evidence="3 4">
    <name type="scientific">Devosia aurantiaca</name>
    <dbReference type="NCBI Taxonomy" id="2714858"/>
    <lineage>
        <taxon>Bacteria</taxon>
        <taxon>Pseudomonadati</taxon>
        <taxon>Pseudomonadota</taxon>
        <taxon>Alphaproteobacteria</taxon>
        <taxon>Hyphomicrobiales</taxon>
        <taxon>Devosiaceae</taxon>
        <taxon>Devosia</taxon>
    </lineage>
</organism>